<feature type="compositionally biased region" description="Acidic residues" evidence="1">
    <location>
        <begin position="23"/>
        <end position="36"/>
    </location>
</feature>
<dbReference type="InterPro" id="IPR009003">
    <property type="entry name" value="Peptidase_S1_PA"/>
</dbReference>
<organism evidence="2">
    <name type="scientific">Oryza punctata</name>
    <name type="common">Red rice</name>
    <dbReference type="NCBI Taxonomy" id="4537"/>
    <lineage>
        <taxon>Eukaryota</taxon>
        <taxon>Viridiplantae</taxon>
        <taxon>Streptophyta</taxon>
        <taxon>Embryophyta</taxon>
        <taxon>Tracheophyta</taxon>
        <taxon>Spermatophyta</taxon>
        <taxon>Magnoliopsida</taxon>
        <taxon>Liliopsida</taxon>
        <taxon>Poales</taxon>
        <taxon>Poaceae</taxon>
        <taxon>BOP clade</taxon>
        <taxon>Oryzoideae</taxon>
        <taxon>Oryzeae</taxon>
        <taxon>Oryzinae</taxon>
        <taxon>Oryza</taxon>
    </lineage>
</organism>
<dbReference type="AlphaFoldDB" id="A0A0E0M1M1"/>
<dbReference type="OMA" id="LEKICYM"/>
<keyword evidence="3" id="KW-1185">Reference proteome</keyword>
<dbReference type="EnsemblPlants" id="OPUNC09G09980.1">
    <property type="protein sequence ID" value="OPUNC09G09980.1"/>
    <property type="gene ID" value="OPUNC09G09980"/>
</dbReference>
<dbReference type="HOGENOM" id="CLU_036667_2_0_1"/>
<dbReference type="PANTHER" id="PTHR47389">
    <property type="entry name" value="OS09G0436400 PROTEIN"/>
    <property type="match status" value="1"/>
</dbReference>
<sequence>MPKKKRSAEDAALYVERLLFGDDPSDSEADVDEDDTSDLKGATNKDDSSDEEDFTEEGLSAKEVALSISKSIVSLISSVDGKVLFTCSGSVVDHVGSATWILTSATLVRKCDNDYDAYQEGDVKIEVLLHNKTITEGCLAMCSLQYNIAVVTIEPQFDLPLVKLHDLPVCYSMLCRPVIAVARNFKSKTLLVRCGEMTRERSELDCDELLVCTCPVSKVFIGGLVMDFERRILGITFYDKDTVPFLPIEIAVRCLEHFKNFRTLKQPSLCIRGQAIHKLAICNLEKICYTYPELSSGSGIVVEKVRESHLIIDPQANLVKPDQCHLISEVLPENCGSIEAGDIICSVDDIVLYSVSQLTSIFLDKMAVAMPMQDKVTVQAEIRRPRDKTEFVAKLNIGIASGEHSNCFNNRFSFKTL</sequence>
<dbReference type="PANTHER" id="PTHR47389:SF6">
    <property type="entry name" value="OS09G0436300 PROTEIN"/>
    <property type="match status" value="1"/>
</dbReference>
<name>A0A0E0M1M1_ORYPU</name>
<reference evidence="2" key="1">
    <citation type="submission" date="2015-04" db="UniProtKB">
        <authorList>
            <consortium name="EnsemblPlants"/>
        </authorList>
    </citation>
    <scope>IDENTIFICATION</scope>
</reference>
<evidence type="ECO:0000313" key="3">
    <source>
        <dbReference type="Proteomes" id="UP000026962"/>
    </source>
</evidence>
<dbReference type="STRING" id="4537.A0A0E0M1M1"/>
<protein>
    <recommendedName>
        <fullName evidence="4">PDZ domain-containing protein</fullName>
    </recommendedName>
</protein>
<dbReference type="Pfam" id="PF13365">
    <property type="entry name" value="Trypsin_2"/>
    <property type="match status" value="1"/>
</dbReference>
<evidence type="ECO:0000256" key="1">
    <source>
        <dbReference type="SAM" id="MobiDB-lite"/>
    </source>
</evidence>
<evidence type="ECO:0000313" key="2">
    <source>
        <dbReference type="EnsemblPlants" id="OPUNC09G09980.1"/>
    </source>
</evidence>
<dbReference type="Proteomes" id="UP000026962">
    <property type="component" value="Chromosome 9"/>
</dbReference>
<proteinExistence type="predicted"/>
<feature type="region of interest" description="Disordered" evidence="1">
    <location>
        <begin position="19"/>
        <end position="56"/>
    </location>
</feature>
<dbReference type="Gramene" id="OPUNC09G09980.1">
    <property type="protein sequence ID" value="OPUNC09G09980.1"/>
    <property type="gene ID" value="OPUNC09G09980"/>
</dbReference>
<accession>A0A0E0M1M1</accession>
<evidence type="ECO:0008006" key="4">
    <source>
        <dbReference type="Google" id="ProtNLM"/>
    </source>
</evidence>
<dbReference type="SUPFAM" id="SSF50494">
    <property type="entry name" value="Trypsin-like serine proteases"/>
    <property type="match status" value="1"/>
</dbReference>
<dbReference type="eggNOG" id="KOG1320">
    <property type="taxonomic scope" value="Eukaryota"/>
</dbReference>
<reference evidence="2" key="2">
    <citation type="submission" date="2018-05" db="EMBL/GenBank/DDBJ databases">
        <title>OpunRS2 (Oryza punctata Reference Sequence Version 2).</title>
        <authorList>
            <person name="Zhang J."/>
            <person name="Kudrna D."/>
            <person name="Lee S."/>
            <person name="Talag J."/>
            <person name="Welchert J."/>
            <person name="Wing R.A."/>
        </authorList>
    </citation>
    <scope>NUCLEOTIDE SEQUENCE [LARGE SCALE GENOMIC DNA]</scope>
</reference>